<evidence type="ECO:0000256" key="3">
    <source>
        <dbReference type="ARBA" id="ARBA00022722"/>
    </source>
</evidence>
<gene>
    <name evidence="9" type="primary">cas2</name>
    <name evidence="10" type="ORF">HMPREF9333_00226</name>
</gene>
<dbReference type="GO" id="GO:0004521">
    <property type="term" value="F:RNA endonuclease activity"/>
    <property type="evidence" value="ECO:0007669"/>
    <property type="project" value="InterPro"/>
</dbReference>
<name>G5GF88_9FIRM</name>
<evidence type="ECO:0000256" key="9">
    <source>
        <dbReference type="HAMAP-Rule" id="MF_01471"/>
    </source>
</evidence>
<organism evidence="10 11">
    <name type="scientific">Johnsonella ignava ATCC 51276</name>
    <dbReference type="NCBI Taxonomy" id="679200"/>
    <lineage>
        <taxon>Bacteria</taxon>
        <taxon>Bacillati</taxon>
        <taxon>Bacillota</taxon>
        <taxon>Clostridia</taxon>
        <taxon>Lachnospirales</taxon>
        <taxon>Lachnospiraceae</taxon>
        <taxon>Johnsonella</taxon>
    </lineage>
</organism>
<dbReference type="GO" id="GO:0051607">
    <property type="term" value="P:defense response to virus"/>
    <property type="evidence" value="ECO:0007669"/>
    <property type="project" value="UniProtKB-UniRule"/>
</dbReference>
<keyword evidence="3 9" id="KW-0540">Nuclease</keyword>
<dbReference type="eggNOG" id="COG1343">
    <property type="taxonomic scope" value="Bacteria"/>
</dbReference>
<dbReference type="Gene3D" id="3.30.70.240">
    <property type="match status" value="1"/>
</dbReference>
<evidence type="ECO:0000256" key="8">
    <source>
        <dbReference type="ARBA" id="ARBA00023118"/>
    </source>
</evidence>
<comment type="cofactor">
    <cofactor evidence="1 9">
        <name>Mg(2+)</name>
        <dbReference type="ChEBI" id="CHEBI:18420"/>
    </cofactor>
</comment>
<dbReference type="GO" id="GO:0046872">
    <property type="term" value="F:metal ion binding"/>
    <property type="evidence" value="ECO:0007669"/>
    <property type="project" value="UniProtKB-UniRule"/>
</dbReference>
<dbReference type="RefSeq" id="WP_005539202.1">
    <property type="nucleotide sequence ID" value="NZ_JH378829.1"/>
</dbReference>
<dbReference type="PANTHER" id="PTHR34405">
    <property type="entry name" value="CRISPR-ASSOCIATED ENDORIBONUCLEASE CAS2"/>
    <property type="match status" value="1"/>
</dbReference>
<evidence type="ECO:0000256" key="2">
    <source>
        <dbReference type="ARBA" id="ARBA00009959"/>
    </source>
</evidence>
<dbReference type="SUPFAM" id="SSF143430">
    <property type="entry name" value="TTP0101/SSO1404-like"/>
    <property type="match status" value="1"/>
</dbReference>
<comment type="caution">
    <text evidence="10">The sequence shown here is derived from an EMBL/GenBank/DDBJ whole genome shotgun (WGS) entry which is preliminary data.</text>
</comment>
<dbReference type="InterPro" id="IPR021127">
    <property type="entry name" value="CRISPR_associated_Cas2"/>
</dbReference>
<dbReference type="NCBIfam" id="TIGR01573">
    <property type="entry name" value="cas2"/>
    <property type="match status" value="1"/>
</dbReference>
<evidence type="ECO:0000313" key="11">
    <source>
        <dbReference type="Proteomes" id="UP000003011"/>
    </source>
</evidence>
<evidence type="ECO:0000256" key="6">
    <source>
        <dbReference type="ARBA" id="ARBA00022801"/>
    </source>
</evidence>
<keyword evidence="4 9" id="KW-0479">Metal-binding</keyword>
<keyword evidence="7 9" id="KW-0460">Magnesium</keyword>
<evidence type="ECO:0000256" key="4">
    <source>
        <dbReference type="ARBA" id="ARBA00022723"/>
    </source>
</evidence>
<dbReference type="Proteomes" id="UP000003011">
    <property type="component" value="Unassembled WGS sequence"/>
</dbReference>
<evidence type="ECO:0000256" key="7">
    <source>
        <dbReference type="ARBA" id="ARBA00022842"/>
    </source>
</evidence>
<protein>
    <recommendedName>
        <fullName evidence="9">CRISPR-associated endoribonuclease Cas2</fullName>
        <ecNumber evidence="9">3.1.-.-</ecNumber>
    </recommendedName>
</protein>
<dbReference type="Pfam" id="PF09827">
    <property type="entry name" value="CRISPR_Cas2"/>
    <property type="match status" value="1"/>
</dbReference>
<keyword evidence="8 9" id="KW-0051">Antiviral defense</keyword>
<comment type="function">
    <text evidence="9">CRISPR (clustered regularly interspaced short palindromic repeat), is an adaptive immune system that provides protection against mobile genetic elements (viruses, transposable elements and conjugative plasmids). CRISPR clusters contain sequences complementary to antecedent mobile elements and target invading nucleic acids. CRISPR clusters are transcribed and processed into CRISPR RNA (crRNA). Functions as a ssRNA-specific endoribonuclease. Involved in the integration of spacer DNA into the CRISPR cassette.</text>
</comment>
<evidence type="ECO:0000256" key="5">
    <source>
        <dbReference type="ARBA" id="ARBA00022759"/>
    </source>
</evidence>
<dbReference type="InterPro" id="IPR019199">
    <property type="entry name" value="Virulence_VapD/CRISPR_Cas2"/>
</dbReference>
<keyword evidence="11" id="KW-1185">Reference proteome</keyword>
<keyword evidence="5 9" id="KW-0255">Endonuclease</keyword>
<sequence>MDEYSIEKMLMEEEEHYEEEYAPDSKTKYTVLVIYDIIDNKHRLKIAKYLMRFGRRVQKSAFEAKLNKKLYDKMISGLRSITLKEDNIRIYKLRGTEEITVIGSFDYSEEENDIIII</sequence>
<dbReference type="CDD" id="cd09725">
    <property type="entry name" value="Cas2_I_II_III"/>
    <property type="match status" value="1"/>
</dbReference>
<accession>G5GF88</accession>
<evidence type="ECO:0000256" key="1">
    <source>
        <dbReference type="ARBA" id="ARBA00001946"/>
    </source>
</evidence>
<proteinExistence type="inferred from homology"/>
<keyword evidence="6 9" id="KW-0378">Hydrolase</keyword>
<dbReference type="AlphaFoldDB" id="G5GF88"/>
<comment type="subunit">
    <text evidence="9">Homodimer, forms a heterotetramer with a Cas1 homodimer.</text>
</comment>
<dbReference type="GO" id="GO:0043571">
    <property type="term" value="P:maintenance of CRISPR repeat elements"/>
    <property type="evidence" value="ECO:0007669"/>
    <property type="project" value="UniProtKB-UniRule"/>
</dbReference>
<evidence type="ECO:0000313" key="10">
    <source>
        <dbReference type="EMBL" id="EHI56779.1"/>
    </source>
</evidence>
<comment type="similarity">
    <text evidence="2 9">Belongs to the CRISPR-associated endoribonuclease Cas2 protein family.</text>
</comment>
<dbReference type="HOGENOM" id="CLU_161124_3_2_9"/>
<dbReference type="EMBL" id="ACZL01000003">
    <property type="protein sequence ID" value="EHI56779.1"/>
    <property type="molecule type" value="Genomic_DNA"/>
</dbReference>
<dbReference type="PANTHER" id="PTHR34405:SF3">
    <property type="entry name" value="CRISPR-ASSOCIATED ENDORIBONUCLEASE CAS2 3"/>
    <property type="match status" value="1"/>
</dbReference>
<reference evidence="10 11" key="1">
    <citation type="submission" date="2011-08" db="EMBL/GenBank/DDBJ databases">
        <title>The Genome Sequence of Johnsonella ignava ATCC 51276.</title>
        <authorList>
            <consortium name="The Broad Institute Genome Sequencing Platform"/>
            <person name="Earl A."/>
            <person name="Ward D."/>
            <person name="Feldgarden M."/>
            <person name="Gevers D."/>
            <person name="Izard J."/>
            <person name="Blanton J.M."/>
            <person name="Baranova O.V."/>
            <person name="Dewhirst F.E."/>
            <person name="Young S.K."/>
            <person name="Zeng Q."/>
            <person name="Gargeya S."/>
            <person name="Fitzgerald M."/>
            <person name="Haas B."/>
            <person name="Abouelleil A."/>
            <person name="Alvarado L."/>
            <person name="Arachchi H.M."/>
            <person name="Berlin A."/>
            <person name="Brown A."/>
            <person name="Chapman S.B."/>
            <person name="Chen Z."/>
            <person name="Dunbar C."/>
            <person name="Freedman E."/>
            <person name="Gearin G."/>
            <person name="Gellesch M."/>
            <person name="Goldberg J."/>
            <person name="Griggs A."/>
            <person name="Gujja S."/>
            <person name="Heiman D."/>
            <person name="Howarth C."/>
            <person name="Larson L."/>
            <person name="Lui A."/>
            <person name="MacDonald P.J.P."/>
            <person name="Montmayeur A."/>
            <person name="Murphy C."/>
            <person name="Neiman D."/>
            <person name="Pearson M."/>
            <person name="Priest M."/>
            <person name="Roberts A."/>
            <person name="Saif S."/>
            <person name="Shea T."/>
            <person name="Shenoy N."/>
            <person name="Sisk P."/>
            <person name="Stolte C."/>
            <person name="Sykes S."/>
            <person name="Wortman J."/>
            <person name="Nusbaum C."/>
            <person name="Birren B."/>
        </authorList>
    </citation>
    <scope>NUCLEOTIDE SEQUENCE [LARGE SCALE GENOMIC DNA]</scope>
    <source>
        <strain evidence="10 11">ATCC 51276</strain>
    </source>
</reference>
<dbReference type="EC" id="3.1.-.-" evidence="9"/>
<dbReference type="GO" id="GO:0016787">
    <property type="term" value="F:hydrolase activity"/>
    <property type="evidence" value="ECO:0007669"/>
    <property type="project" value="UniProtKB-KW"/>
</dbReference>
<feature type="binding site" evidence="9">
    <location>
        <position position="36"/>
    </location>
    <ligand>
        <name>Mg(2+)</name>
        <dbReference type="ChEBI" id="CHEBI:18420"/>
        <note>catalytic</note>
    </ligand>
</feature>
<dbReference type="STRING" id="679200.HMPREF9333_00226"/>
<dbReference type="HAMAP" id="MF_01471">
    <property type="entry name" value="Cas2"/>
    <property type="match status" value="1"/>
</dbReference>